<evidence type="ECO:0000313" key="6">
    <source>
        <dbReference type="EMBL" id="XAY07279.1"/>
    </source>
</evidence>
<dbReference type="NCBIfam" id="TIGR02980">
    <property type="entry name" value="SigBFG"/>
    <property type="match status" value="1"/>
</dbReference>
<dbReference type="InterPro" id="IPR007627">
    <property type="entry name" value="RNA_pol_sigma70_r2"/>
</dbReference>
<dbReference type="KEGG" id="parq:DSM112329_04160"/>
<evidence type="ECO:0000259" key="5">
    <source>
        <dbReference type="PROSITE" id="PS00715"/>
    </source>
</evidence>
<dbReference type="InterPro" id="IPR007630">
    <property type="entry name" value="RNA_pol_sigma70_r4"/>
</dbReference>
<dbReference type="AlphaFoldDB" id="A0AAU7B121"/>
<dbReference type="SUPFAM" id="SSF88659">
    <property type="entry name" value="Sigma3 and sigma4 domains of RNA polymerase sigma factors"/>
    <property type="match status" value="2"/>
</dbReference>
<dbReference type="RefSeq" id="WP_354698478.1">
    <property type="nucleotide sequence ID" value="NZ_CP114014.1"/>
</dbReference>
<reference evidence="6" key="1">
    <citation type="submission" date="2022-12" db="EMBL/GenBank/DDBJ databases">
        <title>Paraconexibacter alkalitolerans sp. nov. and Baekduia alba sp. nov., isolated from soil and emended description of the genera Paraconexibacter (Chun et al., 2020) and Baekduia (An et al., 2020).</title>
        <authorList>
            <person name="Vieira S."/>
            <person name="Huber K.J."/>
            <person name="Geppert A."/>
            <person name="Wolf J."/>
            <person name="Neumann-Schaal M."/>
            <person name="Muesken M."/>
            <person name="Overmann J."/>
        </authorList>
    </citation>
    <scope>NUCLEOTIDE SEQUENCE</scope>
    <source>
        <strain evidence="6">AEG42_29</strain>
    </source>
</reference>
<evidence type="ECO:0000256" key="2">
    <source>
        <dbReference type="ARBA" id="ARBA00023082"/>
    </source>
</evidence>
<dbReference type="Pfam" id="PF04539">
    <property type="entry name" value="Sigma70_r3"/>
    <property type="match status" value="1"/>
</dbReference>
<dbReference type="InterPro" id="IPR014322">
    <property type="entry name" value="RNA_pol_sigma-B/F/G"/>
</dbReference>
<dbReference type="Pfam" id="PF04545">
    <property type="entry name" value="Sigma70_r4"/>
    <property type="match status" value="1"/>
</dbReference>
<dbReference type="CDD" id="cd06171">
    <property type="entry name" value="Sigma70_r4"/>
    <property type="match status" value="1"/>
</dbReference>
<dbReference type="GO" id="GO:0003677">
    <property type="term" value="F:DNA binding"/>
    <property type="evidence" value="ECO:0007669"/>
    <property type="project" value="UniProtKB-KW"/>
</dbReference>
<dbReference type="InterPro" id="IPR013324">
    <property type="entry name" value="RNA_pol_sigma_r3/r4-like"/>
</dbReference>
<dbReference type="Gene3D" id="1.10.10.10">
    <property type="entry name" value="Winged helix-like DNA-binding domain superfamily/Winged helix DNA-binding domain"/>
    <property type="match status" value="2"/>
</dbReference>
<dbReference type="InterPro" id="IPR014284">
    <property type="entry name" value="RNA_pol_sigma-70_dom"/>
</dbReference>
<dbReference type="GO" id="GO:0006352">
    <property type="term" value="P:DNA-templated transcription initiation"/>
    <property type="evidence" value="ECO:0007669"/>
    <property type="project" value="InterPro"/>
</dbReference>
<keyword evidence="1" id="KW-0805">Transcription regulation</keyword>
<feature type="domain" description="RNA polymerase sigma-70" evidence="5">
    <location>
        <begin position="53"/>
        <end position="66"/>
    </location>
</feature>
<dbReference type="InterPro" id="IPR036388">
    <property type="entry name" value="WH-like_DNA-bd_sf"/>
</dbReference>
<dbReference type="Pfam" id="PF04542">
    <property type="entry name" value="Sigma70_r2"/>
    <property type="match status" value="1"/>
</dbReference>
<dbReference type="Gene3D" id="1.20.120.1810">
    <property type="match status" value="1"/>
</dbReference>
<dbReference type="EMBL" id="CP114014">
    <property type="protein sequence ID" value="XAY07279.1"/>
    <property type="molecule type" value="Genomic_DNA"/>
</dbReference>
<dbReference type="SUPFAM" id="SSF88946">
    <property type="entry name" value="Sigma2 domain of RNA polymerase sigma factors"/>
    <property type="match status" value="1"/>
</dbReference>
<sequence>MNTTTPATSETELLRRISSSGDAAARTEMIERAMDLVHSVARRYRDRGVSHEELVQVGSIGLINAVDRFDPDRGFAFSTFAVPHIAGEIRRHFRDRTWSIRVTRRIQENAATITAATERLTTTLQRHPSIREIATAVELEVYDVLEALEAGRHYTADSLDAPGPGGGDDADGSAWIERVGSADPGFARADARLTARAALRGLQPRSRQILALRFGEDLTQQEIGDRIGLSQMHVSRLLRQALDDLRAELDSPRTAAATG</sequence>
<proteinExistence type="predicted"/>
<evidence type="ECO:0000256" key="1">
    <source>
        <dbReference type="ARBA" id="ARBA00023015"/>
    </source>
</evidence>
<organism evidence="6">
    <name type="scientific">Paraconexibacter sp. AEG42_29</name>
    <dbReference type="NCBI Taxonomy" id="2997339"/>
    <lineage>
        <taxon>Bacteria</taxon>
        <taxon>Bacillati</taxon>
        <taxon>Actinomycetota</taxon>
        <taxon>Thermoleophilia</taxon>
        <taxon>Solirubrobacterales</taxon>
        <taxon>Paraconexibacteraceae</taxon>
        <taxon>Paraconexibacter</taxon>
    </lineage>
</organism>
<name>A0AAU7B121_9ACTN</name>
<dbReference type="InterPro" id="IPR007624">
    <property type="entry name" value="RNA_pol_sigma70_r3"/>
</dbReference>
<dbReference type="PROSITE" id="PS00715">
    <property type="entry name" value="SIGMA70_1"/>
    <property type="match status" value="1"/>
</dbReference>
<evidence type="ECO:0000256" key="3">
    <source>
        <dbReference type="ARBA" id="ARBA00023125"/>
    </source>
</evidence>
<dbReference type="InterPro" id="IPR000943">
    <property type="entry name" value="RNA_pol_sigma70"/>
</dbReference>
<keyword evidence="4" id="KW-0804">Transcription</keyword>
<accession>A0AAU7B121</accession>
<dbReference type="InterPro" id="IPR013325">
    <property type="entry name" value="RNA_pol_sigma_r2"/>
</dbReference>
<dbReference type="GO" id="GO:0016987">
    <property type="term" value="F:sigma factor activity"/>
    <property type="evidence" value="ECO:0007669"/>
    <property type="project" value="UniProtKB-KW"/>
</dbReference>
<keyword evidence="3" id="KW-0238">DNA-binding</keyword>
<keyword evidence="2" id="KW-0731">Sigma factor</keyword>
<dbReference type="PANTHER" id="PTHR30385:SF4">
    <property type="entry name" value="RNA POLYMERASE SIGMA-E FACTOR"/>
    <property type="match status" value="1"/>
</dbReference>
<dbReference type="PANTHER" id="PTHR30385">
    <property type="entry name" value="SIGMA FACTOR F FLAGELLAR"/>
    <property type="match status" value="1"/>
</dbReference>
<dbReference type="NCBIfam" id="TIGR02937">
    <property type="entry name" value="sigma70-ECF"/>
    <property type="match status" value="1"/>
</dbReference>
<gene>
    <name evidence="6" type="primary">sigB_2</name>
    <name evidence="6" type="ORF">DSM112329_04160</name>
</gene>
<protein>
    <submittedName>
        <fullName evidence="6">RNA polymerase sigma-B factor</fullName>
    </submittedName>
</protein>
<evidence type="ECO:0000256" key="4">
    <source>
        <dbReference type="ARBA" id="ARBA00023163"/>
    </source>
</evidence>
<dbReference type="PRINTS" id="PR00046">
    <property type="entry name" value="SIGMA70FCT"/>
</dbReference>